<dbReference type="Gene3D" id="3.40.50.1000">
    <property type="entry name" value="HAD superfamily/HAD-like"/>
    <property type="match status" value="1"/>
</dbReference>
<dbReference type="SFLD" id="SFLDS00003">
    <property type="entry name" value="Haloacid_Dehalogenase"/>
    <property type="match status" value="1"/>
</dbReference>
<dbReference type="EC" id="3.1.3.-" evidence="1"/>
<dbReference type="CDD" id="cd07518">
    <property type="entry name" value="HAD_YbiV-Like"/>
    <property type="match status" value="1"/>
</dbReference>
<dbReference type="InterPro" id="IPR006379">
    <property type="entry name" value="HAD-SF_hydro_IIB"/>
</dbReference>
<dbReference type="Pfam" id="PF08282">
    <property type="entry name" value="Hydrolase_3"/>
    <property type="match status" value="1"/>
</dbReference>
<name>A0ABW1UQS1_9LACO</name>
<protein>
    <submittedName>
        <fullName evidence="1">Cof-type HAD-IIB family hydrolase</fullName>
        <ecNumber evidence="1">3.1.3.-</ecNumber>
    </submittedName>
</protein>
<sequence length="269" mass="29339">MTPIKLIASDLDRTLLTDAGEFPPHLFQRIKELKAVGIEFVAASGRPLYTLRDMFAAEAPEMALIADNGGVITVDGQVISKTLLPVTAYQEMVTFVERQGVGFPVICALEGAYLNRRYEAYRGEMAKFYTQVYFVDDLSTITAEANKVSIYFPKLDAVAQVKATYQPTFGENYAVTVGGPAWVDIMPQGVDKGAAIVKLGQHLGVTPAEMMAFGDTLNDAGMLAAVKYSYLVANGDDFMKKYANYRTASNNDFGVLQEIDKVLAAARAE</sequence>
<dbReference type="Proteomes" id="UP001596310">
    <property type="component" value="Unassembled WGS sequence"/>
</dbReference>
<dbReference type="InterPro" id="IPR023214">
    <property type="entry name" value="HAD_sf"/>
</dbReference>
<evidence type="ECO:0000313" key="2">
    <source>
        <dbReference type="Proteomes" id="UP001596310"/>
    </source>
</evidence>
<dbReference type="NCBIfam" id="TIGR00099">
    <property type="entry name" value="Cof-subfamily"/>
    <property type="match status" value="1"/>
</dbReference>
<dbReference type="EMBL" id="JBHSSM010000036">
    <property type="protein sequence ID" value="MFC6316339.1"/>
    <property type="molecule type" value="Genomic_DNA"/>
</dbReference>
<dbReference type="GO" id="GO:0016787">
    <property type="term" value="F:hydrolase activity"/>
    <property type="evidence" value="ECO:0007669"/>
    <property type="project" value="UniProtKB-KW"/>
</dbReference>
<keyword evidence="2" id="KW-1185">Reference proteome</keyword>
<accession>A0ABW1UQS1</accession>
<keyword evidence="1" id="KW-0378">Hydrolase</keyword>
<dbReference type="Gene3D" id="3.30.1240.10">
    <property type="match status" value="1"/>
</dbReference>
<dbReference type="InterPro" id="IPR000150">
    <property type="entry name" value="Cof"/>
</dbReference>
<dbReference type="InterPro" id="IPR036412">
    <property type="entry name" value="HAD-like_sf"/>
</dbReference>
<evidence type="ECO:0000313" key="1">
    <source>
        <dbReference type="EMBL" id="MFC6316339.1"/>
    </source>
</evidence>
<organism evidence="1 2">
    <name type="scientific">Lapidilactobacillus achengensis</name>
    <dbReference type="NCBI Taxonomy" id="2486000"/>
    <lineage>
        <taxon>Bacteria</taxon>
        <taxon>Bacillati</taxon>
        <taxon>Bacillota</taxon>
        <taxon>Bacilli</taxon>
        <taxon>Lactobacillales</taxon>
        <taxon>Lactobacillaceae</taxon>
        <taxon>Lapidilactobacillus</taxon>
    </lineage>
</organism>
<dbReference type="SFLD" id="SFLDG01140">
    <property type="entry name" value="C2.B:_Phosphomannomutase_and_P"/>
    <property type="match status" value="1"/>
</dbReference>
<dbReference type="NCBIfam" id="TIGR01484">
    <property type="entry name" value="HAD-SF-IIB"/>
    <property type="match status" value="1"/>
</dbReference>
<proteinExistence type="predicted"/>
<dbReference type="RefSeq" id="WP_379861956.1">
    <property type="nucleotide sequence ID" value="NZ_JBHSSM010000036.1"/>
</dbReference>
<comment type="caution">
    <text evidence="1">The sequence shown here is derived from an EMBL/GenBank/DDBJ whole genome shotgun (WGS) entry which is preliminary data.</text>
</comment>
<dbReference type="PANTHER" id="PTHR10000">
    <property type="entry name" value="PHOSPHOSERINE PHOSPHATASE"/>
    <property type="match status" value="1"/>
</dbReference>
<gene>
    <name evidence="1" type="ORF">ACFQHW_12275</name>
</gene>
<dbReference type="SUPFAM" id="SSF56784">
    <property type="entry name" value="HAD-like"/>
    <property type="match status" value="1"/>
</dbReference>
<reference evidence="2" key="1">
    <citation type="journal article" date="2019" name="Int. J. Syst. Evol. Microbiol.">
        <title>The Global Catalogue of Microorganisms (GCM) 10K type strain sequencing project: providing services to taxonomists for standard genome sequencing and annotation.</title>
        <authorList>
            <consortium name="The Broad Institute Genomics Platform"/>
            <consortium name="The Broad Institute Genome Sequencing Center for Infectious Disease"/>
            <person name="Wu L."/>
            <person name="Ma J."/>
        </authorList>
    </citation>
    <scope>NUCLEOTIDE SEQUENCE [LARGE SCALE GENOMIC DNA]</scope>
    <source>
        <strain evidence="2">CCM 8897</strain>
    </source>
</reference>
<dbReference type="PANTHER" id="PTHR10000:SF53">
    <property type="entry name" value="5-AMINO-6-(5-PHOSPHO-D-RIBITYLAMINO)URACIL PHOSPHATASE YBJI-RELATED"/>
    <property type="match status" value="1"/>
</dbReference>